<dbReference type="Proteomes" id="UP001163603">
    <property type="component" value="Chromosome 2"/>
</dbReference>
<evidence type="ECO:0000313" key="1">
    <source>
        <dbReference type="EMBL" id="KAJ0048673.1"/>
    </source>
</evidence>
<reference evidence="2" key="1">
    <citation type="journal article" date="2023" name="G3 (Bethesda)">
        <title>Genome assembly and association tests identify interacting loci associated with vigor, precocity, and sex in interspecific pistachio rootstocks.</title>
        <authorList>
            <person name="Palmer W."/>
            <person name="Jacygrad E."/>
            <person name="Sagayaradj S."/>
            <person name="Cavanaugh K."/>
            <person name="Han R."/>
            <person name="Bertier L."/>
            <person name="Beede B."/>
            <person name="Kafkas S."/>
            <person name="Golino D."/>
            <person name="Preece J."/>
            <person name="Michelmore R."/>
        </authorList>
    </citation>
    <scope>NUCLEOTIDE SEQUENCE [LARGE SCALE GENOMIC DNA]</scope>
</reference>
<protein>
    <submittedName>
        <fullName evidence="1">Uncharacterized protein</fullName>
    </submittedName>
</protein>
<dbReference type="EMBL" id="CM047737">
    <property type="protein sequence ID" value="KAJ0048673.1"/>
    <property type="molecule type" value="Genomic_DNA"/>
</dbReference>
<comment type="caution">
    <text evidence="1">The sequence shown here is derived from an EMBL/GenBank/DDBJ whole genome shotgun (WGS) entry which is preliminary data.</text>
</comment>
<sequence length="293" mass="33076">MKEASSVFVSMTPRWEFQVHEIAQSSFRSASHLFSYISNQNQKRNIQEVSLIAEDAVNGLKKLVTLLDRSMQQQPDCKRIRRGPLPNSNNINPIQFMDSPVSMSQNSVSYSNHSQIIRQLIPLQSIQSSSALIPTNGFNLYSQTDPVDSVKLMMRLNHSSQHVHRKIIHHSYSSSEVVGSEDEPSILSSKSQTGTACVASTGGYHCSRRRKLKIKKTIRVPAVSNKLADIPPDDYSWRKYGQKPIKGSPHPRSYYKCSGMRGCPARKHVERCVEDPSKLVVTYEGDHNHQISR</sequence>
<accession>A0ACC0ZBV1</accession>
<gene>
    <name evidence="1" type="ORF">Pint_15915</name>
</gene>
<proteinExistence type="predicted"/>
<organism evidence="1 2">
    <name type="scientific">Pistacia integerrima</name>
    <dbReference type="NCBI Taxonomy" id="434235"/>
    <lineage>
        <taxon>Eukaryota</taxon>
        <taxon>Viridiplantae</taxon>
        <taxon>Streptophyta</taxon>
        <taxon>Embryophyta</taxon>
        <taxon>Tracheophyta</taxon>
        <taxon>Spermatophyta</taxon>
        <taxon>Magnoliopsida</taxon>
        <taxon>eudicotyledons</taxon>
        <taxon>Gunneridae</taxon>
        <taxon>Pentapetalae</taxon>
        <taxon>rosids</taxon>
        <taxon>malvids</taxon>
        <taxon>Sapindales</taxon>
        <taxon>Anacardiaceae</taxon>
        <taxon>Pistacia</taxon>
    </lineage>
</organism>
<name>A0ACC0ZBV1_9ROSI</name>
<keyword evidence="2" id="KW-1185">Reference proteome</keyword>
<evidence type="ECO:0000313" key="2">
    <source>
        <dbReference type="Proteomes" id="UP001163603"/>
    </source>
</evidence>